<reference evidence="1" key="2">
    <citation type="journal article" date="2023" name="Science">
        <title>Genomic signatures of disease resistance in endangered staghorn corals.</title>
        <authorList>
            <person name="Vollmer S.V."/>
            <person name="Selwyn J.D."/>
            <person name="Despard B.A."/>
            <person name="Roesel C.L."/>
        </authorList>
    </citation>
    <scope>NUCLEOTIDE SEQUENCE</scope>
    <source>
        <strain evidence="1">K2</strain>
    </source>
</reference>
<sequence>MNHQFNRLSKTGYQRQVCEILEKYYGCFLASSEGSPPPLKNRALRGRSHPYQIPRVNTERFKKCFVN</sequence>
<comment type="caution">
    <text evidence="1">The sequence shown here is derived from an EMBL/GenBank/DDBJ whole genome shotgun (WGS) entry which is preliminary data.</text>
</comment>
<reference evidence="1" key="1">
    <citation type="journal article" date="2023" name="G3 (Bethesda)">
        <title>Whole genome assembly and annotation of the endangered Caribbean coral Acropora cervicornis.</title>
        <authorList>
            <person name="Selwyn J.D."/>
            <person name="Vollmer S.V."/>
        </authorList>
    </citation>
    <scope>NUCLEOTIDE SEQUENCE</scope>
    <source>
        <strain evidence="1">K2</strain>
    </source>
</reference>
<dbReference type="AlphaFoldDB" id="A0AAD9UYE5"/>
<gene>
    <name evidence="1" type="ORF">P5673_024538</name>
</gene>
<accession>A0AAD9UYE5</accession>
<evidence type="ECO:0000313" key="1">
    <source>
        <dbReference type="EMBL" id="KAK2554180.1"/>
    </source>
</evidence>
<keyword evidence="2" id="KW-1185">Reference proteome</keyword>
<dbReference type="EMBL" id="JARQWQ010000072">
    <property type="protein sequence ID" value="KAK2554180.1"/>
    <property type="molecule type" value="Genomic_DNA"/>
</dbReference>
<organism evidence="1 2">
    <name type="scientific">Acropora cervicornis</name>
    <name type="common">Staghorn coral</name>
    <dbReference type="NCBI Taxonomy" id="6130"/>
    <lineage>
        <taxon>Eukaryota</taxon>
        <taxon>Metazoa</taxon>
        <taxon>Cnidaria</taxon>
        <taxon>Anthozoa</taxon>
        <taxon>Hexacorallia</taxon>
        <taxon>Scleractinia</taxon>
        <taxon>Astrocoeniina</taxon>
        <taxon>Acroporidae</taxon>
        <taxon>Acropora</taxon>
    </lineage>
</organism>
<proteinExistence type="predicted"/>
<evidence type="ECO:0000313" key="2">
    <source>
        <dbReference type="Proteomes" id="UP001249851"/>
    </source>
</evidence>
<name>A0AAD9UYE5_ACRCE</name>
<protein>
    <submittedName>
        <fullName evidence="1">Uncharacterized protein</fullName>
    </submittedName>
</protein>
<dbReference type="Proteomes" id="UP001249851">
    <property type="component" value="Unassembled WGS sequence"/>
</dbReference>